<organism evidence="2 3">
    <name type="scientific">Mycetohabitans endofungorum</name>
    <dbReference type="NCBI Taxonomy" id="417203"/>
    <lineage>
        <taxon>Bacteria</taxon>
        <taxon>Pseudomonadati</taxon>
        <taxon>Pseudomonadota</taxon>
        <taxon>Betaproteobacteria</taxon>
        <taxon>Burkholderiales</taxon>
        <taxon>Burkholderiaceae</taxon>
        <taxon>Mycetohabitans</taxon>
    </lineage>
</organism>
<proteinExistence type="predicted"/>
<accession>A0A2P5K9D9</accession>
<reference evidence="2 3" key="1">
    <citation type="submission" date="2018-01" db="EMBL/GenBank/DDBJ databases">
        <title>Genomic Encyclopedia of Type Strains, Phase III (KMG-III): the genomes of soil and plant-associated and newly described type strains.</title>
        <authorList>
            <person name="Whitman W."/>
        </authorList>
    </citation>
    <scope>NUCLEOTIDE SEQUENCE [LARGE SCALE GENOMIC DNA]</scope>
    <source>
        <strain evidence="2 3">HKI456</strain>
    </source>
</reference>
<comment type="caution">
    <text evidence="2">The sequence shown here is derived from an EMBL/GenBank/DDBJ whole genome shotgun (WGS) entry which is preliminary data.</text>
</comment>
<keyword evidence="3" id="KW-1185">Reference proteome</keyword>
<protein>
    <submittedName>
        <fullName evidence="2">Uncharacterized protein</fullName>
    </submittedName>
</protein>
<evidence type="ECO:0000256" key="1">
    <source>
        <dbReference type="SAM" id="MobiDB-lite"/>
    </source>
</evidence>
<sequence length="304" mass="30465">MKAVSIAIAAISVGILTGCNSGLTEVSPSAANRGANAGSGPNGGQFGVPQSGTSASNADNGGKGTGSRPGNDGNRPVVSLAQGYYVGMTTPGQREVGIVRDDGVFWIAYDRGTPGLGGFVSGTSTTSGTQASGTFTSTDAIRYDFAQRTSDAERVDANYVYKDCLCGRSTNASGTVGVEFGSTYQGLYERQPTLAALAGAYSDGVAQTLVDDQGVTLQIDAGGTLNARTANACTLTGTFQPRTVGNLYDVTATAGPAPCATPGTVYAGAAVLDSGKLLVMATDASRQAALVLTGTRATAAPALQ</sequence>
<evidence type="ECO:0000313" key="3">
    <source>
        <dbReference type="Proteomes" id="UP000243096"/>
    </source>
</evidence>
<name>A0A2P5K9D9_9BURK</name>
<dbReference type="PROSITE" id="PS51257">
    <property type="entry name" value="PROKAR_LIPOPROTEIN"/>
    <property type="match status" value="1"/>
</dbReference>
<feature type="compositionally biased region" description="Polar residues" evidence="1">
    <location>
        <begin position="48"/>
        <end position="59"/>
    </location>
</feature>
<evidence type="ECO:0000313" key="2">
    <source>
        <dbReference type="EMBL" id="PPB83339.1"/>
    </source>
</evidence>
<dbReference type="AlphaFoldDB" id="A0A2P5K9D9"/>
<feature type="region of interest" description="Disordered" evidence="1">
    <location>
        <begin position="33"/>
        <end position="76"/>
    </location>
</feature>
<dbReference type="Proteomes" id="UP000243096">
    <property type="component" value="Unassembled WGS sequence"/>
</dbReference>
<gene>
    <name evidence="2" type="ORF">B0O95_109171</name>
</gene>
<dbReference type="EMBL" id="PRDW01000009">
    <property type="protein sequence ID" value="PPB83339.1"/>
    <property type="molecule type" value="Genomic_DNA"/>
</dbReference>